<protein>
    <submittedName>
        <fullName evidence="3">Serine threonine kinase</fullName>
    </submittedName>
</protein>
<dbReference type="Proteomes" id="UP000730481">
    <property type="component" value="Unassembled WGS sequence"/>
</dbReference>
<dbReference type="SUPFAM" id="SSF56112">
    <property type="entry name" value="Protein kinase-like (PK-like)"/>
    <property type="match status" value="1"/>
</dbReference>
<dbReference type="AlphaFoldDB" id="A0A9P5AET4"/>
<evidence type="ECO:0000256" key="1">
    <source>
        <dbReference type="SAM" id="MobiDB-lite"/>
    </source>
</evidence>
<sequence>MHDARISPISQDGRIPNKDHGVHMDIKPSNILYFSQETDKSPFGTLKLADCGLMKFHSLASRTRKSLESSYAGSRTYRAPEYDIDHIISKKVDIWAIGCAFSEFLTWAILPCGSADEYRLTRTQESSLAGSKDECKKNFESGFFQHYLHYEFTDQCYYPIKRQRKTDQRTMSHTNTSKNTKETKKFGISILTGSKIPRLKTSVSQVRSQAITS</sequence>
<dbReference type="GO" id="GO:0005524">
    <property type="term" value="F:ATP binding"/>
    <property type="evidence" value="ECO:0007669"/>
    <property type="project" value="InterPro"/>
</dbReference>
<dbReference type="InterPro" id="IPR000719">
    <property type="entry name" value="Prot_kinase_dom"/>
</dbReference>
<comment type="caution">
    <text evidence="3">The sequence shown here is derived from an EMBL/GenBank/DDBJ whole genome shotgun (WGS) entry which is preliminary data.</text>
</comment>
<keyword evidence="3" id="KW-0418">Kinase</keyword>
<dbReference type="InterPro" id="IPR011009">
    <property type="entry name" value="Kinase-like_dom_sf"/>
</dbReference>
<feature type="region of interest" description="Disordered" evidence="1">
    <location>
        <begin position="1"/>
        <end position="21"/>
    </location>
</feature>
<keyword evidence="3" id="KW-0808">Transferase</keyword>
<evidence type="ECO:0000313" key="3">
    <source>
        <dbReference type="EMBL" id="KAF4337445.1"/>
    </source>
</evidence>
<reference evidence="3" key="2">
    <citation type="submission" date="2020-02" db="EMBL/GenBank/DDBJ databases">
        <title>Identification and distribution of gene clusters putatively required for synthesis of sphingolipid metabolism inhibitors in phylogenetically diverse species of the filamentous fungus Fusarium.</title>
        <authorList>
            <person name="Kim H.-S."/>
            <person name="Busman M."/>
            <person name="Brown D.W."/>
            <person name="Divon H."/>
            <person name="Uhlig S."/>
            <person name="Proctor R.H."/>
        </authorList>
    </citation>
    <scope>NUCLEOTIDE SEQUENCE</scope>
    <source>
        <strain evidence="3">NRRL 25174</strain>
    </source>
</reference>
<name>A0A9P5AET4_9HYPO</name>
<evidence type="ECO:0000259" key="2">
    <source>
        <dbReference type="PROSITE" id="PS50011"/>
    </source>
</evidence>
<reference evidence="3" key="1">
    <citation type="journal article" date="2017" name="Mycologia">
        <title>Fusarium algeriense, sp. nov., a novel toxigenic crown rot pathogen of durum wheat from Algeria is nested in the Fusarium burgessii species complex.</title>
        <authorList>
            <person name="Laraba I."/>
            <person name="Keddad A."/>
            <person name="Boureghda H."/>
            <person name="Abdallah N."/>
            <person name="Vaughan M.M."/>
            <person name="Proctor R.H."/>
            <person name="Busman M."/>
            <person name="O'Donnell K."/>
        </authorList>
    </citation>
    <scope>NUCLEOTIDE SEQUENCE</scope>
    <source>
        <strain evidence="3">NRRL 25174</strain>
    </source>
</reference>
<dbReference type="GO" id="GO:0004674">
    <property type="term" value="F:protein serine/threonine kinase activity"/>
    <property type="evidence" value="ECO:0007669"/>
    <property type="project" value="TreeGrafter"/>
</dbReference>
<gene>
    <name evidence="3" type="ORF">FBEOM_8674</name>
</gene>
<dbReference type="EMBL" id="PVQB02000416">
    <property type="protein sequence ID" value="KAF4337445.1"/>
    <property type="molecule type" value="Genomic_DNA"/>
</dbReference>
<dbReference type="PANTHER" id="PTHR24359:SF1">
    <property type="entry name" value="INHIBITOR OF NUCLEAR FACTOR KAPPA-B KINASE EPSILON SUBUNIT HOMOLOG 1-RELATED"/>
    <property type="match status" value="1"/>
</dbReference>
<evidence type="ECO:0000313" key="4">
    <source>
        <dbReference type="Proteomes" id="UP000730481"/>
    </source>
</evidence>
<dbReference type="PANTHER" id="PTHR24359">
    <property type="entry name" value="SERINE/THREONINE-PROTEIN KINASE SBK1"/>
    <property type="match status" value="1"/>
</dbReference>
<dbReference type="PROSITE" id="PS50011">
    <property type="entry name" value="PROTEIN_KINASE_DOM"/>
    <property type="match status" value="1"/>
</dbReference>
<organism evidence="3 4">
    <name type="scientific">Fusarium beomiforme</name>
    <dbReference type="NCBI Taxonomy" id="44412"/>
    <lineage>
        <taxon>Eukaryota</taxon>
        <taxon>Fungi</taxon>
        <taxon>Dikarya</taxon>
        <taxon>Ascomycota</taxon>
        <taxon>Pezizomycotina</taxon>
        <taxon>Sordariomycetes</taxon>
        <taxon>Hypocreomycetidae</taxon>
        <taxon>Hypocreales</taxon>
        <taxon>Nectriaceae</taxon>
        <taxon>Fusarium</taxon>
        <taxon>Fusarium burgessii species complex</taxon>
    </lineage>
</organism>
<keyword evidence="4" id="KW-1185">Reference proteome</keyword>
<feature type="domain" description="Protein kinase" evidence="2">
    <location>
        <begin position="1"/>
        <end position="176"/>
    </location>
</feature>
<dbReference type="OrthoDB" id="1046782at2759"/>
<proteinExistence type="predicted"/>
<dbReference type="Gene3D" id="1.10.510.10">
    <property type="entry name" value="Transferase(Phosphotransferase) domain 1"/>
    <property type="match status" value="1"/>
</dbReference>
<accession>A0A9P5AET4</accession>
<dbReference type="Pfam" id="PF00069">
    <property type="entry name" value="Pkinase"/>
    <property type="match status" value="1"/>
</dbReference>